<organism evidence="6 7">
    <name type="scientific">Azospirillum brasilense</name>
    <dbReference type="NCBI Taxonomy" id="192"/>
    <lineage>
        <taxon>Bacteria</taxon>
        <taxon>Pseudomonadati</taxon>
        <taxon>Pseudomonadota</taxon>
        <taxon>Alphaproteobacteria</taxon>
        <taxon>Rhodospirillales</taxon>
        <taxon>Azospirillaceae</taxon>
        <taxon>Azospirillum</taxon>
    </lineage>
</organism>
<evidence type="ECO:0000256" key="3">
    <source>
        <dbReference type="ARBA" id="ARBA00023125"/>
    </source>
</evidence>
<dbReference type="EMBL" id="VITH01000004">
    <property type="protein sequence ID" value="TWA84752.1"/>
    <property type="molecule type" value="Genomic_DNA"/>
</dbReference>
<reference evidence="6 7" key="1">
    <citation type="submission" date="2019-06" db="EMBL/GenBank/DDBJ databases">
        <title>Genomic Encyclopedia of Type Strains, Phase IV (KMG-V): Genome sequencing to study the core and pangenomes of soil and plant-associated prokaryotes.</title>
        <authorList>
            <person name="Whitman W."/>
        </authorList>
    </citation>
    <scope>NUCLEOTIDE SEQUENCE [LARGE SCALE GENOMIC DNA]</scope>
    <source>
        <strain evidence="6 7">BR 11650</strain>
    </source>
</reference>
<dbReference type="SUPFAM" id="SSF53850">
    <property type="entry name" value="Periplasmic binding protein-like II"/>
    <property type="match status" value="1"/>
</dbReference>
<dbReference type="PROSITE" id="PS50931">
    <property type="entry name" value="HTH_LYSR"/>
    <property type="match status" value="1"/>
</dbReference>
<comment type="caution">
    <text evidence="6">The sequence shown here is derived from an EMBL/GenBank/DDBJ whole genome shotgun (WGS) entry which is preliminary data.</text>
</comment>
<evidence type="ECO:0000256" key="4">
    <source>
        <dbReference type="ARBA" id="ARBA00023163"/>
    </source>
</evidence>
<dbReference type="Pfam" id="PF00126">
    <property type="entry name" value="HTH_1"/>
    <property type="match status" value="1"/>
</dbReference>
<dbReference type="RefSeq" id="WP_186466024.1">
    <property type="nucleotide sequence ID" value="NZ_VITH01000004.1"/>
</dbReference>
<evidence type="ECO:0000313" key="6">
    <source>
        <dbReference type="EMBL" id="TWA84752.1"/>
    </source>
</evidence>
<dbReference type="SUPFAM" id="SSF46785">
    <property type="entry name" value="Winged helix' DNA-binding domain"/>
    <property type="match status" value="1"/>
</dbReference>
<protein>
    <submittedName>
        <fullName evidence="6">DNA-binding transcriptional LysR family regulator</fullName>
    </submittedName>
</protein>
<accession>A0A560CIQ2</accession>
<dbReference type="Proteomes" id="UP000318529">
    <property type="component" value="Unassembled WGS sequence"/>
</dbReference>
<keyword evidence="3 6" id="KW-0238">DNA-binding</keyword>
<dbReference type="InterPro" id="IPR005119">
    <property type="entry name" value="LysR_subst-bd"/>
</dbReference>
<dbReference type="Gene3D" id="3.40.190.10">
    <property type="entry name" value="Periplasmic binding protein-like II"/>
    <property type="match status" value="2"/>
</dbReference>
<sequence length="317" mass="34991">MKRVLPPTNLFLAFEAAARHRNFSRAAEELGISQPAVSRAVASLEEAIGVKLFLRSGPSVRLTTRGAELSGLMSNSFDAIEKLIASWKDKESGRKPVLLSISSSMAAHWLIPRLFDFRLAFPDVDLRFELIAGGVGQSPVRADLGLRRFPETSKAPPESHFLDEIIQPVAALDYIKRMGTLDQPRRNRTHTLITLSDHWCDWDTFARLAGLELPPNHKTMVFSDYSVALQSALNGQGIVLGWLSVTSRLLRYRSLLAASDRGFNTRATFNFILGDQTPVGGVVGEVREWLCAEVGKDVAKIGKGGRLHSFECHVLVS</sequence>
<dbReference type="PRINTS" id="PR00039">
    <property type="entry name" value="HTHLYSR"/>
</dbReference>
<evidence type="ECO:0000259" key="5">
    <source>
        <dbReference type="PROSITE" id="PS50931"/>
    </source>
</evidence>
<dbReference type="PANTHER" id="PTHR30537:SF74">
    <property type="entry name" value="HTH-TYPE TRANSCRIPTIONAL REGULATOR TRPI"/>
    <property type="match status" value="1"/>
</dbReference>
<dbReference type="PANTHER" id="PTHR30537">
    <property type="entry name" value="HTH-TYPE TRANSCRIPTIONAL REGULATOR"/>
    <property type="match status" value="1"/>
</dbReference>
<dbReference type="GO" id="GO:0003700">
    <property type="term" value="F:DNA-binding transcription factor activity"/>
    <property type="evidence" value="ECO:0007669"/>
    <property type="project" value="InterPro"/>
</dbReference>
<dbReference type="InterPro" id="IPR036388">
    <property type="entry name" value="WH-like_DNA-bd_sf"/>
</dbReference>
<gene>
    <name evidence="6" type="ORF">FBZ83_10417</name>
</gene>
<dbReference type="AlphaFoldDB" id="A0A560CIQ2"/>
<proteinExistence type="inferred from homology"/>
<dbReference type="InterPro" id="IPR000847">
    <property type="entry name" value="LysR_HTH_N"/>
</dbReference>
<dbReference type="InterPro" id="IPR058163">
    <property type="entry name" value="LysR-type_TF_proteobact-type"/>
</dbReference>
<evidence type="ECO:0000256" key="2">
    <source>
        <dbReference type="ARBA" id="ARBA00023015"/>
    </source>
</evidence>
<evidence type="ECO:0000256" key="1">
    <source>
        <dbReference type="ARBA" id="ARBA00009437"/>
    </source>
</evidence>
<dbReference type="GO" id="GO:0006351">
    <property type="term" value="P:DNA-templated transcription"/>
    <property type="evidence" value="ECO:0007669"/>
    <property type="project" value="TreeGrafter"/>
</dbReference>
<dbReference type="Pfam" id="PF03466">
    <property type="entry name" value="LysR_substrate"/>
    <property type="match status" value="1"/>
</dbReference>
<dbReference type="InterPro" id="IPR036390">
    <property type="entry name" value="WH_DNA-bd_sf"/>
</dbReference>
<evidence type="ECO:0000313" key="7">
    <source>
        <dbReference type="Proteomes" id="UP000318529"/>
    </source>
</evidence>
<keyword evidence="4" id="KW-0804">Transcription</keyword>
<feature type="domain" description="HTH lysR-type" evidence="5">
    <location>
        <begin position="6"/>
        <end position="63"/>
    </location>
</feature>
<comment type="similarity">
    <text evidence="1">Belongs to the LysR transcriptional regulatory family.</text>
</comment>
<dbReference type="Gene3D" id="1.10.10.10">
    <property type="entry name" value="Winged helix-like DNA-binding domain superfamily/Winged helix DNA-binding domain"/>
    <property type="match status" value="1"/>
</dbReference>
<name>A0A560CIQ2_AZOBR</name>
<keyword evidence="2" id="KW-0805">Transcription regulation</keyword>
<dbReference type="GO" id="GO:0043565">
    <property type="term" value="F:sequence-specific DNA binding"/>
    <property type="evidence" value="ECO:0007669"/>
    <property type="project" value="TreeGrafter"/>
</dbReference>